<evidence type="ECO:0000313" key="1">
    <source>
        <dbReference type="EMBL" id="KAF9490747.1"/>
    </source>
</evidence>
<proteinExistence type="predicted"/>
<dbReference type="Proteomes" id="UP000807025">
    <property type="component" value="Unassembled WGS sequence"/>
</dbReference>
<name>A0A9P6D4H3_PLEER</name>
<gene>
    <name evidence="1" type="ORF">BDN71DRAFT_1453937</name>
</gene>
<reference evidence="1" key="1">
    <citation type="submission" date="2020-11" db="EMBL/GenBank/DDBJ databases">
        <authorList>
            <consortium name="DOE Joint Genome Institute"/>
            <person name="Ahrendt S."/>
            <person name="Riley R."/>
            <person name="Andreopoulos W."/>
            <person name="Labutti K."/>
            <person name="Pangilinan J."/>
            <person name="Ruiz-Duenas F.J."/>
            <person name="Barrasa J.M."/>
            <person name="Sanchez-Garcia M."/>
            <person name="Camarero S."/>
            <person name="Miyauchi S."/>
            <person name="Serrano A."/>
            <person name="Linde D."/>
            <person name="Babiker R."/>
            <person name="Drula E."/>
            <person name="Ayuso-Fernandez I."/>
            <person name="Pacheco R."/>
            <person name="Padilla G."/>
            <person name="Ferreira P."/>
            <person name="Barriuso J."/>
            <person name="Kellner H."/>
            <person name="Castanera R."/>
            <person name="Alfaro M."/>
            <person name="Ramirez L."/>
            <person name="Pisabarro A.G."/>
            <person name="Kuo A."/>
            <person name="Tritt A."/>
            <person name="Lipzen A."/>
            <person name="He G."/>
            <person name="Yan M."/>
            <person name="Ng V."/>
            <person name="Cullen D."/>
            <person name="Martin F."/>
            <person name="Rosso M.-N."/>
            <person name="Henrissat B."/>
            <person name="Hibbett D."/>
            <person name="Martinez A.T."/>
            <person name="Grigoriev I.V."/>
        </authorList>
    </citation>
    <scope>NUCLEOTIDE SEQUENCE</scope>
    <source>
        <strain evidence="1">ATCC 90797</strain>
    </source>
</reference>
<dbReference type="EMBL" id="MU154634">
    <property type="protein sequence ID" value="KAF9490747.1"/>
    <property type="molecule type" value="Genomic_DNA"/>
</dbReference>
<dbReference type="AlphaFoldDB" id="A0A9P6D4H3"/>
<comment type="caution">
    <text evidence="1">The sequence shown here is derived from an EMBL/GenBank/DDBJ whole genome shotgun (WGS) entry which is preliminary data.</text>
</comment>
<organism evidence="1 2">
    <name type="scientific">Pleurotus eryngii</name>
    <name type="common">Boletus of the steppes</name>
    <dbReference type="NCBI Taxonomy" id="5323"/>
    <lineage>
        <taxon>Eukaryota</taxon>
        <taxon>Fungi</taxon>
        <taxon>Dikarya</taxon>
        <taxon>Basidiomycota</taxon>
        <taxon>Agaricomycotina</taxon>
        <taxon>Agaricomycetes</taxon>
        <taxon>Agaricomycetidae</taxon>
        <taxon>Agaricales</taxon>
        <taxon>Pleurotineae</taxon>
        <taxon>Pleurotaceae</taxon>
        <taxon>Pleurotus</taxon>
    </lineage>
</organism>
<keyword evidence="2" id="KW-1185">Reference proteome</keyword>
<sequence length="148" mass="17434">MAWYRRTWFKFEHRSRYGSHGIRTGLRPSFRASSTWGWTSLLVLNVTPKFVPRPTSAFGLHLCFLPTPKIPSRDRHPSSISSRLTSVLLLKAREFYRCSYSWRFIYFQVVAYPSMKGDCVSEHRKEVKYRTSVCLLAKCILDLFYRPS</sequence>
<accession>A0A9P6D4H3</accession>
<evidence type="ECO:0000313" key="2">
    <source>
        <dbReference type="Proteomes" id="UP000807025"/>
    </source>
</evidence>
<protein>
    <submittedName>
        <fullName evidence="1">Uncharacterized protein</fullName>
    </submittedName>
</protein>